<dbReference type="GO" id="GO:0003964">
    <property type="term" value="F:RNA-directed DNA polymerase activity"/>
    <property type="evidence" value="ECO:0007669"/>
    <property type="project" value="UniProtKB-KW"/>
</dbReference>
<dbReference type="InterPro" id="IPR043502">
    <property type="entry name" value="DNA/RNA_pol_sf"/>
</dbReference>
<dbReference type="Pfam" id="PF08388">
    <property type="entry name" value="GIIM"/>
    <property type="match status" value="1"/>
</dbReference>
<dbReference type="InterPro" id="IPR025960">
    <property type="entry name" value="RVT_N"/>
</dbReference>
<protein>
    <submittedName>
        <fullName evidence="3">Group II intron reverse transcriptase/maturase</fullName>
    </submittedName>
</protein>
<gene>
    <name evidence="3" type="primary">ltrA</name>
    <name evidence="3" type="ORF">CVV65_14620</name>
</gene>
<evidence type="ECO:0000313" key="3">
    <source>
        <dbReference type="EMBL" id="ATY86008.1"/>
    </source>
</evidence>
<keyword evidence="3" id="KW-0548">Nucleotidyltransferase</keyword>
<dbReference type="Gene3D" id="1.10.30.50">
    <property type="match status" value="1"/>
</dbReference>
<evidence type="ECO:0000259" key="2">
    <source>
        <dbReference type="PROSITE" id="PS50878"/>
    </source>
</evidence>
<accession>A0A2K8N9I0</accession>
<dbReference type="InterPro" id="IPR000477">
    <property type="entry name" value="RT_dom"/>
</dbReference>
<keyword evidence="3" id="KW-0808">Transferase</keyword>
<feature type="compositionally biased region" description="Basic and acidic residues" evidence="1">
    <location>
        <begin position="11"/>
        <end position="26"/>
    </location>
</feature>
<organism evidence="3 4">
    <name type="scientific">Kyrpidia spormannii</name>
    <dbReference type="NCBI Taxonomy" id="2055160"/>
    <lineage>
        <taxon>Bacteria</taxon>
        <taxon>Bacillati</taxon>
        <taxon>Bacillota</taxon>
        <taxon>Bacilli</taxon>
        <taxon>Bacillales</taxon>
        <taxon>Alicyclobacillaceae</taxon>
        <taxon>Kyrpidia</taxon>
    </lineage>
</organism>
<sequence>MGKKRRLSCNETDRGGRKAEIPRRESVQTCPRSSSRESCSMRRKGWSVMNRKAVPKDESTGHTRKNPREIHEDPIMRAWLEAQTAETRPHDMDQWTGWKDIERHVLRLQRQLAHAVENGNRKAVRHYKWLIRTSHHVKLLAIRHVTQENRGRRTPGVDGKIYTTPRQRRKLCRLVNLHRRPDPVRRVYIRKKNGKLRPLGIPTMHDRVCQAIHKMAMEPEWDIQFAPNTYGFRPQRSTWDAIGQVYTILCRSNSPQWVIEGDIRGYFDNVDHEKLLAKLAPEDRVFVRRMLKAPVFDPEHGLVPSIRGTPQGGLLSPLLAVIALQGMENELREKALQMKFGRDRTSPGIHIVNYADDFIVTCKTKEQAEQFVPVIAQWLAENVGVELSLEKTHITHIDDGFDFLGFNVRKYRGTLLIKPAKANVLAFLRKIKSILDANKSAKPSTVIRLLNPLIRGWGNYYSTQVSKEIFNYCDHRIHWMLWRWAKRRHPGKGARWIHRRYFPRRGNRKGVFADGPLTLAIMSDIRIIRHVKIQGRRSPYRPSDQEYFEARREHLLLKRLNGMQKAVVRKTHGRCALCGCPISTEHFRRWQVDGDNPILFVRMIPERLGGRNTIANVVVTHRWCYNRYRSVYNHDPLPDQLERYLSNQESLIDGRVVWDRERR</sequence>
<dbReference type="PANTHER" id="PTHR34047:SF10">
    <property type="entry name" value="GROUP II INTRON-ASSOCIATED OPEN READING FRAME"/>
    <property type="match status" value="1"/>
</dbReference>
<feature type="domain" description="Reverse transcriptase" evidence="2">
    <location>
        <begin position="145"/>
        <end position="408"/>
    </location>
</feature>
<feature type="region of interest" description="Disordered" evidence="1">
    <location>
        <begin position="1"/>
        <end position="44"/>
    </location>
</feature>
<proteinExistence type="predicted"/>
<dbReference type="PROSITE" id="PS50878">
    <property type="entry name" value="RT_POL"/>
    <property type="match status" value="1"/>
</dbReference>
<dbReference type="InterPro" id="IPR030931">
    <property type="entry name" value="Group_II_RT_mat"/>
</dbReference>
<keyword evidence="3" id="KW-0695">RNA-directed DNA polymerase</keyword>
<dbReference type="PANTHER" id="PTHR34047">
    <property type="entry name" value="NUCLEAR INTRON MATURASE 1, MITOCHONDRIAL-RELATED"/>
    <property type="match status" value="1"/>
</dbReference>
<dbReference type="Proteomes" id="UP000231932">
    <property type="component" value="Chromosome"/>
</dbReference>
<evidence type="ECO:0000313" key="4">
    <source>
        <dbReference type="Proteomes" id="UP000231932"/>
    </source>
</evidence>
<dbReference type="InterPro" id="IPR013597">
    <property type="entry name" value="Mat_intron_G2"/>
</dbReference>
<dbReference type="KEGG" id="kyr:CVV65_14620"/>
<name>A0A2K8N9I0_9BACL</name>
<dbReference type="Pfam" id="PF13655">
    <property type="entry name" value="RVT_N"/>
    <property type="match status" value="1"/>
</dbReference>
<reference evidence="4" key="1">
    <citation type="submission" date="2017-11" db="EMBL/GenBank/DDBJ databases">
        <title>Complete Genome Sequence of Kyrpidia sp. Strain EA-1, a thermophilic, hydrogen-oxidizing Bacterium, isolated from the Azores.</title>
        <authorList>
            <person name="Reiner J.E."/>
            <person name="Lapp C.J."/>
            <person name="Bunk B."/>
            <person name="Gescher J."/>
        </authorList>
    </citation>
    <scope>NUCLEOTIDE SEQUENCE [LARGE SCALE GENOMIC DNA]</scope>
    <source>
        <strain evidence="4">EA-1</strain>
    </source>
</reference>
<dbReference type="CDD" id="cd01651">
    <property type="entry name" value="RT_G2_intron"/>
    <property type="match status" value="1"/>
</dbReference>
<dbReference type="AlphaFoldDB" id="A0A2K8N9I0"/>
<dbReference type="EMBL" id="CP024955">
    <property type="protein sequence ID" value="ATY86008.1"/>
    <property type="molecule type" value="Genomic_DNA"/>
</dbReference>
<keyword evidence="4" id="KW-1185">Reference proteome</keyword>
<dbReference type="InterPro" id="IPR051083">
    <property type="entry name" value="GrpII_Intron_Splice-Mob/Def"/>
</dbReference>
<dbReference type="SUPFAM" id="SSF56672">
    <property type="entry name" value="DNA/RNA polymerases"/>
    <property type="match status" value="1"/>
</dbReference>
<dbReference type="Pfam" id="PF00078">
    <property type="entry name" value="RVT_1"/>
    <property type="match status" value="1"/>
</dbReference>
<evidence type="ECO:0000256" key="1">
    <source>
        <dbReference type="SAM" id="MobiDB-lite"/>
    </source>
</evidence>
<dbReference type="NCBIfam" id="TIGR04416">
    <property type="entry name" value="group_II_RT_mat"/>
    <property type="match status" value="1"/>
</dbReference>